<reference evidence="2" key="1">
    <citation type="submission" date="2023-06" db="EMBL/GenBank/DDBJ databases">
        <title>Conoideocrella luteorostrata (Hypocreales: Clavicipitaceae), a potential biocontrol fungus for elongate hemlock scale in United States Christmas tree production areas.</title>
        <authorList>
            <person name="Barrett H."/>
            <person name="Lovett B."/>
            <person name="Macias A.M."/>
            <person name="Stajich J.E."/>
            <person name="Kasson M.T."/>
        </authorList>
    </citation>
    <scope>NUCLEOTIDE SEQUENCE</scope>
    <source>
        <strain evidence="2">ARSEF 14590</strain>
    </source>
</reference>
<evidence type="ECO:0000256" key="1">
    <source>
        <dbReference type="SAM" id="MobiDB-lite"/>
    </source>
</evidence>
<dbReference type="AlphaFoldDB" id="A0AAJ0CX54"/>
<proteinExistence type="predicted"/>
<protein>
    <submittedName>
        <fullName evidence="2">Uncharacterized protein</fullName>
    </submittedName>
</protein>
<gene>
    <name evidence="2" type="ORF">QQS21_001393</name>
</gene>
<dbReference type="EMBL" id="JASWJB010000014">
    <property type="protein sequence ID" value="KAK2612621.1"/>
    <property type="molecule type" value="Genomic_DNA"/>
</dbReference>
<evidence type="ECO:0000313" key="3">
    <source>
        <dbReference type="Proteomes" id="UP001251528"/>
    </source>
</evidence>
<accession>A0AAJ0CX54</accession>
<dbReference type="Proteomes" id="UP001251528">
    <property type="component" value="Unassembled WGS sequence"/>
</dbReference>
<comment type="caution">
    <text evidence="2">The sequence shown here is derived from an EMBL/GenBank/DDBJ whole genome shotgun (WGS) entry which is preliminary data.</text>
</comment>
<feature type="region of interest" description="Disordered" evidence="1">
    <location>
        <begin position="219"/>
        <end position="240"/>
    </location>
</feature>
<organism evidence="2 3">
    <name type="scientific">Conoideocrella luteorostrata</name>
    <dbReference type="NCBI Taxonomy" id="1105319"/>
    <lineage>
        <taxon>Eukaryota</taxon>
        <taxon>Fungi</taxon>
        <taxon>Dikarya</taxon>
        <taxon>Ascomycota</taxon>
        <taxon>Pezizomycotina</taxon>
        <taxon>Sordariomycetes</taxon>
        <taxon>Hypocreomycetidae</taxon>
        <taxon>Hypocreales</taxon>
        <taxon>Clavicipitaceae</taxon>
        <taxon>Conoideocrella</taxon>
    </lineage>
</organism>
<keyword evidence="3" id="KW-1185">Reference proteome</keyword>
<evidence type="ECO:0000313" key="2">
    <source>
        <dbReference type="EMBL" id="KAK2612621.1"/>
    </source>
</evidence>
<sequence>MYPKGYVAPNESQRASGLMEMQRQLKNWEILGPSCLVLRRSLSVASKPSFNGPFHMALLATKTLLYRALMQPATEPKAVIGSHLRTLLLEAIEDFDSLPQYLGEMSEHDLNGFWGRHARSQLVSCINFIIFLNLGAVEAGDKKLSRELLDRLACSMRRLQPLASAEARLFLAPAMMRLKSFTSNYYRRGSLEKVTPAVSIPDDDEIDMKMGEERRAEAEASVISIESGTDGDNAKLSEQN</sequence>
<name>A0AAJ0CX54_9HYPO</name>